<dbReference type="PIRSF" id="PIRSF002741">
    <property type="entry name" value="MppA"/>
    <property type="match status" value="1"/>
</dbReference>
<sequence length="550" mass="61680">MKGKIYRIFLVVMTIMMILSACSNSSSGNSTSGGSDSSESNTEPTYGGKLVRAAIYGDPQNLDPAIRAHGTPTSMITWNIFEPLIRFDAVKGVFNPANAESWKISDDGLVYTFKLRKGVLFHNGREVTAEDFKYSLERVLNPKTASPNAGSLTIIKGAQEFIDGKSKEVSGIKVIDPYNLEITLTKPDNTFLTIMSLPYAAAVPKEVVEEKGEKFGQEPVGAGPFKFKSWIRDSEIVLEGNKEYYGGRPYLDEVVYKIMTDQSTRDNAFASKQLDMMVLGDAQYPKYKNDPTFKNQIIEVPELFTRNLKFNLKKKGPWQDVRVRQAINYAIDRDSIIKTVLQGKAYPAVGILPPTIKGYNKNVTTYKYNPKKAKELLKEAGYEDGFTLKILTTDHPAFGLPAVEALSGYLEKVGIKVKIEQVDFASLLDRVNAGDFDAAMYSNGGQTHPVEYLTRYFHSKYFGASGNTGYYKNEKVDALLDEAAQTTDEDKMISLVQQAEDLIMKDAPWWFFNYNKAVIVHQPWVKGLQPVPTDIDYQDLTKVWIDEKMK</sequence>
<feature type="signal peptide" evidence="1">
    <location>
        <begin position="1"/>
        <end position="21"/>
    </location>
</feature>
<feature type="chain" id="PRO_5042929926" description="Solute-binding protein family 5 domain-containing protein" evidence="1">
    <location>
        <begin position="22"/>
        <end position="550"/>
    </location>
</feature>
<gene>
    <name evidence="3" type="ORF">BCV53_14405</name>
</gene>
<dbReference type="GO" id="GO:0043190">
    <property type="term" value="C:ATP-binding cassette (ABC) transporter complex"/>
    <property type="evidence" value="ECO:0007669"/>
    <property type="project" value="InterPro"/>
</dbReference>
<dbReference type="RefSeq" id="WP_052518166.1">
    <property type="nucleotide sequence ID" value="NZ_CP012712.1"/>
</dbReference>
<evidence type="ECO:0000313" key="4">
    <source>
        <dbReference type="Proteomes" id="UP000093052"/>
    </source>
</evidence>
<dbReference type="GO" id="GO:0015833">
    <property type="term" value="P:peptide transport"/>
    <property type="evidence" value="ECO:0007669"/>
    <property type="project" value="TreeGrafter"/>
</dbReference>
<dbReference type="CDD" id="cd00995">
    <property type="entry name" value="PBP2_NikA_DppA_OppA_like"/>
    <property type="match status" value="1"/>
</dbReference>
<dbReference type="PROSITE" id="PS51257">
    <property type="entry name" value="PROKAR_LIPOPROTEIN"/>
    <property type="match status" value="1"/>
</dbReference>
<reference evidence="4" key="1">
    <citation type="journal article" date="2016" name="Genome Announc.">
        <title>Complete Genome Sequence of Geobacillus thermoglucosidasius NCIMB 11955, the Progenitor of a Bioethanol Production Strain.</title>
        <authorList>
            <person name="Sheng L."/>
            <person name="Zhang Y."/>
            <person name="Minton N.P."/>
        </authorList>
    </citation>
    <scope>NUCLEOTIDE SEQUENCE [LARGE SCALE GENOMIC DNA]</scope>
    <source>
        <strain evidence="4">NCIMB 11955</strain>
    </source>
</reference>
<dbReference type="PANTHER" id="PTHR30290">
    <property type="entry name" value="PERIPLASMIC BINDING COMPONENT OF ABC TRANSPORTER"/>
    <property type="match status" value="1"/>
</dbReference>
<evidence type="ECO:0000313" key="3">
    <source>
        <dbReference type="EMBL" id="ANZ31180.1"/>
    </source>
</evidence>
<dbReference type="KEGG" id="ptl:AOT13_14380"/>
<keyword evidence="1" id="KW-0732">Signal</keyword>
<dbReference type="Gene3D" id="3.10.105.10">
    <property type="entry name" value="Dipeptide-binding Protein, Domain 3"/>
    <property type="match status" value="1"/>
</dbReference>
<dbReference type="InterPro" id="IPR039424">
    <property type="entry name" value="SBP_5"/>
</dbReference>
<feature type="domain" description="Solute-binding protein family 5" evidence="2">
    <location>
        <begin position="95"/>
        <end position="460"/>
    </location>
</feature>
<evidence type="ECO:0000256" key="1">
    <source>
        <dbReference type="SAM" id="SignalP"/>
    </source>
</evidence>
<evidence type="ECO:0000259" key="2">
    <source>
        <dbReference type="Pfam" id="PF00496"/>
    </source>
</evidence>
<name>A0AAN0YRH7_PARTM</name>
<dbReference type="EMBL" id="CP016622">
    <property type="protein sequence ID" value="ANZ31180.1"/>
    <property type="molecule type" value="Genomic_DNA"/>
</dbReference>
<keyword evidence="4" id="KW-1185">Reference proteome</keyword>
<accession>A0AAN0YRH7</accession>
<dbReference type="InterPro" id="IPR000914">
    <property type="entry name" value="SBP_5_dom"/>
</dbReference>
<dbReference type="GO" id="GO:1904680">
    <property type="term" value="F:peptide transmembrane transporter activity"/>
    <property type="evidence" value="ECO:0007669"/>
    <property type="project" value="TreeGrafter"/>
</dbReference>
<dbReference type="SMR" id="A0AAN0YRH7"/>
<dbReference type="Gene3D" id="3.40.190.10">
    <property type="entry name" value="Periplasmic binding protein-like II"/>
    <property type="match status" value="1"/>
</dbReference>
<dbReference type="Proteomes" id="UP000093052">
    <property type="component" value="Chromosome"/>
</dbReference>
<protein>
    <recommendedName>
        <fullName evidence="2">Solute-binding protein family 5 domain-containing protein</fullName>
    </recommendedName>
</protein>
<dbReference type="SUPFAM" id="SSF53850">
    <property type="entry name" value="Periplasmic binding protein-like II"/>
    <property type="match status" value="1"/>
</dbReference>
<dbReference type="Pfam" id="PF00496">
    <property type="entry name" value="SBP_bac_5"/>
    <property type="match status" value="1"/>
</dbReference>
<dbReference type="Gene3D" id="3.90.76.10">
    <property type="entry name" value="Dipeptide-binding Protein, Domain 1"/>
    <property type="match status" value="1"/>
</dbReference>
<dbReference type="InterPro" id="IPR030678">
    <property type="entry name" value="Peptide/Ni-bd"/>
</dbReference>
<proteinExistence type="predicted"/>
<organism evidence="3 4">
    <name type="scientific">Parageobacillus thermoglucosidasius</name>
    <name type="common">Geobacillus thermoglucosidasius</name>
    <dbReference type="NCBI Taxonomy" id="1426"/>
    <lineage>
        <taxon>Bacteria</taxon>
        <taxon>Bacillati</taxon>
        <taxon>Bacillota</taxon>
        <taxon>Bacilli</taxon>
        <taxon>Bacillales</taxon>
        <taxon>Anoxybacillaceae</taxon>
        <taxon>Parageobacillus</taxon>
    </lineage>
</organism>
<dbReference type="GO" id="GO:0042597">
    <property type="term" value="C:periplasmic space"/>
    <property type="evidence" value="ECO:0007669"/>
    <property type="project" value="UniProtKB-ARBA"/>
</dbReference>
<dbReference type="AlphaFoldDB" id="A0AAN0YRH7"/>